<sequence length="37" mass="4566">MTNITDHPWTHRVRDSRRRRRSRIRPYLPRRAGAVQP</sequence>
<reference evidence="2 3" key="1">
    <citation type="submission" date="2018-03" db="EMBL/GenBank/DDBJ databases">
        <title>Genomic Encyclopedia of Archaeal and Bacterial Type Strains, Phase II (KMG-II): from individual species to whole genera.</title>
        <authorList>
            <person name="Goeker M."/>
        </authorList>
    </citation>
    <scope>NUCLEOTIDE SEQUENCE [LARGE SCALE GENOMIC DNA]</scope>
    <source>
        <strain evidence="2 3">DSM 45312</strain>
    </source>
</reference>
<feature type="compositionally biased region" description="Basic residues" evidence="1">
    <location>
        <begin position="14"/>
        <end position="24"/>
    </location>
</feature>
<evidence type="ECO:0000313" key="2">
    <source>
        <dbReference type="EMBL" id="PSK97955.1"/>
    </source>
</evidence>
<protein>
    <submittedName>
        <fullName evidence="2">Uncharacterized protein</fullName>
    </submittedName>
</protein>
<gene>
    <name evidence="2" type="ORF">CLV63_1063</name>
</gene>
<keyword evidence="3" id="KW-1185">Reference proteome</keyword>
<evidence type="ECO:0000313" key="3">
    <source>
        <dbReference type="Proteomes" id="UP000240542"/>
    </source>
</evidence>
<dbReference type="EMBL" id="PYGA01000006">
    <property type="protein sequence ID" value="PSK97955.1"/>
    <property type="molecule type" value="Genomic_DNA"/>
</dbReference>
<dbReference type="AlphaFoldDB" id="A0A2P8DL53"/>
<evidence type="ECO:0000256" key="1">
    <source>
        <dbReference type="SAM" id="MobiDB-lite"/>
    </source>
</evidence>
<proteinExistence type="predicted"/>
<feature type="region of interest" description="Disordered" evidence="1">
    <location>
        <begin position="1"/>
        <end position="37"/>
    </location>
</feature>
<comment type="caution">
    <text evidence="2">The sequence shown here is derived from an EMBL/GenBank/DDBJ whole genome shotgun (WGS) entry which is preliminary data.</text>
</comment>
<organism evidence="2 3">
    <name type="scientific">Murinocardiopsis flavida</name>
    <dbReference type="NCBI Taxonomy" id="645275"/>
    <lineage>
        <taxon>Bacteria</taxon>
        <taxon>Bacillati</taxon>
        <taxon>Actinomycetota</taxon>
        <taxon>Actinomycetes</taxon>
        <taxon>Streptosporangiales</taxon>
        <taxon>Nocardiopsidaceae</taxon>
        <taxon>Murinocardiopsis</taxon>
    </lineage>
</organism>
<dbReference type="Proteomes" id="UP000240542">
    <property type="component" value="Unassembled WGS sequence"/>
</dbReference>
<name>A0A2P8DL53_9ACTN</name>
<accession>A0A2P8DL53</accession>